<feature type="compositionally biased region" description="Low complexity" evidence="2">
    <location>
        <begin position="1131"/>
        <end position="1142"/>
    </location>
</feature>
<feature type="domain" description="F-BAR" evidence="4">
    <location>
        <begin position="31"/>
        <end position="625"/>
    </location>
</feature>
<feature type="region of interest" description="Disordered" evidence="2">
    <location>
        <begin position="1094"/>
        <end position="1197"/>
    </location>
</feature>
<dbReference type="GO" id="GO:0005096">
    <property type="term" value="F:GTPase activator activity"/>
    <property type="evidence" value="ECO:0007669"/>
    <property type="project" value="TreeGrafter"/>
</dbReference>
<feature type="compositionally biased region" description="Polar residues" evidence="2">
    <location>
        <begin position="930"/>
        <end position="939"/>
    </location>
</feature>
<name>A0A9Q3DIN1_9BASI</name>
<dbReference type="GO" id="GO:0007264">
    <property type="term" value="P:small GTPase-mediated signal transduction"/>
    <property type="evidence" value="ECO:0007669"/>
    <property type="project" value="TreeGrafter"/>
</dbReference>
<evidence type="ECO:0000259" key="4">
    <source>
        <dbReference type="PROSITE" id="PS51741"/>
    </source>
</evidence>
<dbReference type="PANTHER" id="PTHR23065">
    <property type="entry name" value="PROLINE-SERINE-THREONINE PHOSPHATASE INTERACTING PROTEIN 1"/>
    <property type="match status" value="1"/>
</dbReference>
<evidence type="ECO:0000313" key="5">
    <source>
        <dbReference type="EMBL" id="MBW0504856.1"/>
    </source>
</evidence>
<dbReference type="Proteomes" id="UP000765509">
    <property type="component" value="Unassembled WGS sequence"/>
</dbReference>
<accession>A0A9Q3DIN1</accession>
<dbReference type="SUPFAM" id="SSF103657">
    <property type="entry name" value="BAR/IMD domain-like"/>
    <property type="match status" value="1"/>
</dbReference>
<dbReference type="SMART" id="SM00055">
    <property type="entry name" value="FCH"/>
    <property type="match status" value="1"/>
</dbReference>
<dbReference type="Gene3D" id="1.10.555.10">
    <property type="entry name" value="Rho GTPase activation protein"/>
    <property type="match status" value="1"/>
</dbReference>
<protein>
    <recommendedName>
        <fullName evidence="7">Rho-GAP domain-containing protein</fullName>
    </recommendedName>
</protein>
<gene>
    <name evidence="5" type="ORF">O181_044571</name>
</gene>
<evidence type="ECO:0000256" key="2">
    <source>
        <dbReference type="SAM" id="MobiDB-lite"/>
    </source>
</evidence>
<feature type="domain" description="Rho-GAP" evidence="3">
    <location>
        <begin position="659"/>
        <end position="870"/>
    </location>
</feature>
<dbReference type="Pfam" id="PF00611">
    <property type="entry name" value="FCH"/>
    <property type="match status" value="1"/>
</dbReference>
<keyword evidence="1" id="KW-0175">Coiled coil</keyword>
<dbReference type="InterPro" id="IPR000198">
    <property type="entry name" value="RhoGAP_dom"/>
</dbReference>
<dbReference type="PROSITE" id="PS51741">
    <property type="entry name" value="F_BAR"/>
    <property type="match status" value="1"/>
</dbReference>
<dbReference type="Gene3D" id="1.20.1270.60">
    <property type="entry name" value="Arfaptin homology (AH) domain/BAR domain"/>
    <property type="match status" value="2"/>
</dbReference>
<dbReference type="GO" id="GO:0005737">
    <property type="term" value="C:cytoplasm"/>
    <property type="evidence" value="ECO:0007669"/>
    <property type="project" value="TreeGrafter"/>
</dbReference>
<dbReference type="InterPro" id="IPR027267">
    <property type="entry name" value="AH/BAR_dom_sf"/>
</dbReference>
<evidence type="ECO:0000313" key="6">
    <source>
        <dbReference type="Proteomes" id="UP000765509"/>
    </source>
</evidence>
<dbReference type="GO" id="GO:0005886">
    <property type="term" value="C:plasma membrane"/>
    <property type="evidence" value="ECO:0007669"/>
    <property type="project" value="TreeGrafter"/>
</dbReference>
<feature type="compositionally biased region" description="Polar residues" evidence="2">
    <location>
        <begin position="973"/>
        <end position="989"/>
    </location>
</feature>
<dbReference type="GO" id="GO:0000935">
    <property type="term" value="C:division septum"/>
    <property type="evidence" value="ECO:0007669"/>
    <property type="project" value="TreeGrafter"/>
</dbReference>
<dbReference type="SUPFAM" id="SSF48350">
    <property type="entry name" value="GTPase activation domain, GAP"/>
    <property type="match status" value="1"/>
</dbReference>
<feature type="region of interest" description="Disordered" evidence="2">
    <location>
        <begin position="884"/>
        <end position="1056"/>
    </location>
</feature>
<evidence type="ECO:0000259" key="3">
    <source>
        <dbReference type="PROSITE" id="PS50238"/>
    </source>
</evidence>
<evidence type="ECO:0000256" key="1">
    <source>
        <dbReference type="PROSITE-ProRule" id="PRU01077"/>
    </source>
</evidence>
<sequence>MSDLTIKQDQKQDSLENNHQLVTHSLPKIIQTFERSFWTPDYRTGVTILFNKLKTGIQESKQLISFIRNREAWERAYAHQLRSPTILDPAGFGYDDGASFLSVFQQLSSSQIQLAEAHHTLALQLDRLVISPFETWSRDHEQRLLKSFDKVEKILIRWEKQHIEVTELKELYYLKTQEADDAEEDSKFSPATQFHCHRQSYPDSPISVDVDHNSLNDGYSGQIGKKVEQAIELTKTVTQKMRIGNGRVGFRSTTSHDQHPIAPSQIQSNFQTNLHSNIQTSHSESEKGKAKAVETIPNQNPQSSNDNLSNQHDLTLNISGIIKSPIEWSKLFEKARDTIYKQAIKVPILGTYPGAHSGEDLVIFFKNNLPELNGSTEKAIEFCGHLSQDLSILRLIGEIGNKFMATDDAFYIWKPDAFTLHESYSDQGEETLTTLPERRSLKLMSQLESVPSTHSPRGSLSSFNSSTPRNSVNSSVNAIHSVNVTDPSNKRLSGTGTILSKYFQTAVNQATKGINDLGVSVGVANTPTSAELTVENRAERLRREARSAEKAYSTCVKRSEHSRLMLEQTIFEHFYFLQRCELDRLRAAKAVIIGFNAALSTLNLKMNKLAEEANVLNESFSPEADISALIERYRTGPYRPSPTLFRSYRHQEVKVNFGIDLSKWHNSQPAGDSEFCDIPPVLIRLLTDLENKYPKISSHEERRKTWIYEVPLKAVHELREALNDPHKPIITEEHLASLDAPLVASTVKLWLLELDPPPVQSSRYDDVKAIYPQRAGIETPPVDARVDVLATLLSRLPKPHLMVIDAIISHLRNLVSSTKTAEDDEVYLMKLGLSLSRSLLRPKIETAVTLSDRFQPLFLVDLIKYYERVLPVAIGLRNKLLESGQKKLQRKSTRPIDMRVRRSELGIEGSVPENQAQEILENNRRRLSNLEHTPQTSPEFTLDPARSSIATNSVSSPPVVLSPPPPPPDDSSAQIWKSPSKSGEITSRYSEVDDSLNKSASDQASVAESESKILPTQAVRTELPDTTSSTAKVQEHDGSSSEPITLEEAQDAPFVPPAKANISYEPIDMPFVPPMKSSVSNEVLSRSYRNTLDEEDIPLSSKSSLKRISSGNRPSSLSRKNAVGSPRLKSGSKSSINIPSSIVTNNVPSDGTGSKINNSSFDNLRSQFEGSRKPLGSRTELSNDGHLSNRYRRSGKS</sequence>
<evidence type="ECO:0008006" key="7">
    <source>
        <dbReference type="Google" id="ProtNLM"/>
    </source>
</evidence>
<dbReference type="PROSITE" id="PS50238">
    <property type="entry name" value="RHOGAP"/>
    <property type="match status" value="1"/>
</dbReference>
<reference evidence="5" key="1">
    <citation type="submission" date="2021-03" db="EMBL/GenBank/DDBJ databases">
        <title>Draft genome sequence of rust myrtle Austropuccinia psidii MF-1, a brazilian biotype.</title>
        <authorList>
            <person name="Quecine M.C."/>
            <person name="Pachon D.M.R."/>
            <person name="Bonatelli M.L."/>
            <person name="Correr F.H."/>
            <person name="Franceschini L.M."/>
            <person name="Leite T.F."/>
            <person name="Margarido G.R.A."/>
            <person name="Almeida C.A."/>
            <person name="Ferrarezi J.A."/>
            <person name="Labate C.A."/>
        </authorList>
    </citation>
    <scope>NUCLEOTIDE SEQUENCE</scope>
    <source>
        <strain evidence="5">MF-1</strain>
    </source>
</reference>
<dbReference type="InterPro" id="IPR031160">
    <property type="entry name" value="F_BAR_dom"/>
</dbReference>
<dbReference type="PANTHER" id="PTHR23065:SF17">
    <property type="entry name" value="RHO-GTPASE-ACTIVATING PROTEIN RGD2"/>
    <property type="match status" value="1"/>
</dbReference>
<dbReference type="SMART" id="SM00324">
    <property type="entry name" value="RhoGAP"/>
    <property type="match status" value="1"/>
</dbReference>
<feature type="compositionally biased region" description="Polar residues" evidence="2">
    <location>
        <begin position="296"/>
        <end position="309"/>
    </location>
</feature>
<feature type="compositionally biased region" description="Pro residues" evidence="2">
    <location>
        <begin position="960"/>
        <end position="969"/>
    </location>
</feature>
<feature type="compositionally biased region" description="Basic and acidic residues" evidence="2">
    <location>
        <begin position="894"/>
        <end position="905"/>
    </location>
</feature>
<feature type="compositionally biased region" description="Basic and acidic residues" evidence="2">
    <location>
        <begin position="283"/>
        <end position="292"/>
    </location>
</feature>
<dbReference type="InterPro" id="IPR008936">
    <property type="entry name" value="Rho_GTPase_activation_prot"/>
</dbReference>
<feature type="compositionally biased region" description="Low complexity" evidence="2">
    <location>
        <begin position="1099"/>
        <end position="1110"/>
    </location>
</feature>
<proteinExistence type="predicted"/>
<dbReference type="AlphaFoldDB" id="A0A9Q3DIN1"/>
<dbReference type="EMBL" id="AVOT02018176">
    <property type="protein sequence ID" value="MBW0504856.1"/>
    <property type="molecule type" value="Genomic_DNA"/>
</dbReference>
<feature type="compositionally biased region" description="Polar residues" evidence="2">
    <location>
        <begin position="997"/>
        <end position="1008"/>
    </location>
</feature>
<dbReference type="OrthoDB" id="2155291at2759"/>
<dbReference type="Pfam" id="PF00620">
    <property type="entry name" value="RhoGAP"/>
    <property type="match status" value="1"/>
</dbReference>
<dbReference type="InterPro" id="IPR001060">
    <property type="entry name" value="FCH_dom"/>
</dbReference>
<organism evidence="5 6">
    <name type="scientific">Austropuccinia psidii MF-1</name>
    <dbReference type="NCBI Taxonomy" id="1389203"/>
    <lineage>
        <taxon>Eukaryota</taxon>
        <taxon>Fungi</taxon>
        <taxon>Dikarya</taxon>
        <taxon>Basidiomycota</taxon>
        <taxon>Pucciniomycotina</taxon>
        <taxon>Pucciniomycetes</taxon>
        <taxon>Pucciniales</taxon>
        <taxon>Sphaerophragmiaceae</taxon>
        <taxon>Austropuccinia</taxon>
    </lineage>
</organism>
<feature type="compositionally biased region" description="Polar residues" evidence="2">
    <location>
        <begin position="1143"/>
        <end position="1169"/>
    </location>
</feature>
<feature type="region of interest" description="Disordered" evidence="2">
    <location>
        <begin position="447"/>
        <end position="472"/>
    </location>
</feature>
<comment type="caution">
    <text evidence="5">The sequence shown here is derived from an EMBL/GenBank/DDBJ whole genome shotgun (WGS) entry which is preliminary data.</text>
</comment>
<dbReference type="GO" id="GO:0007010">
    <property type="term" value="P:cytoskeleton organization"/>
    <property type="evidence" value="ECO:0007669"/>
    <property type="project" value="TreeGrafter"/>
</dbReference>
<keyword evidence="6" id="KW-1185">Reference proteome</keyword>
<feature type="region of interest" description="Disordered" evidence="2">
    <location>
        <begin position="278"/>
        <end position="309"/>
    </location>
</feature>